<evidence type="ECO:0000256" key="1">
    <source>
        <dbReference type="SAM" id="SignalP"/>
    </source>
</evidence>
<dbReference type="PANTHER" id="PTHR37957">
    <property type="entry name" value="BLR7070 PROTEIN"/>
    <property type="match status" value="1"/>
</dbReference>
<comment type="caution">
    <text evidence="3">The sequence shown here is derived from an EMBL/GenBank/DDBJ whole genome shotgun (WGS) entry which is preliminary data.</text>
</comment>
<keyword evidence="4" id="KW-1185">Reference proteome</keyword>
<evidence type="ECO:0000259" key="2">
    <source>
        <dbReference type="Pfam" id="PF13449"/>
    </source>
</evidence>
<feature type="chain" id="PRO_5040987830" description="Phytase-like domain-containing protein" evidence="1">
    <location>
        <begin position="26"/>
        <end position="426"/>
    </location>
</feature>
<reference evidence="3" key="2">
    <citation type="submission" date="2023-01" db="EMBL/GenBank/DDBJ databases">
        <authorList>
            <person name="Sun Q."/>
            <person name="Evtushenko L."/>
        </authorList>
    </citation>
    <scope>NUCLEOTIDE SEQUENCE</scope>
    <source>
        <strain evidence="3">VKM Ac-2007</strain>
    </source>
</reference>
<dbReference type="PANTHER" id="PTHR37957:SF1">
    <property type="entry name" value="PHYTASE-LIKE DOMAIN-CONTAINING PROTEIN"/>
    <property type="match status" value="1"/>
</dbReference>
<name>A0A9W6MHW5_9ACTN</name>
<proteinExistence type="predicted"/>
<dbReference type="EMBL" id="BSEV01000034">
    <property type="protein sequence ID" value="GLK14622.1"/>
    <property type="molecule type" value="Genomic_DNA"/>
</dbReference>
<gene>
    <name evidence="3" type="ORF">GCM10017600_80340</name>
</gene>
<evidence type="ECO:0000313" key="3">
    <source>
        <dbReference type="EMBL" id="GLK14622.1"/>
    </source>
</evidence>
<reference evidence="3" key="1">
    <citation type="journal article" date="2014" name="Int. J. Syst. Evol. Microbiol.">
        <title>Complete genome sequence of Corynebacterium casei LMG S-19264T (=DSM 44701T), isolated from a smear-ripened cheese.</title>
        <authorList>
            <consortium name="US DOE Joint Genome Institute (JGI-PGF)"/>
            <person name="Walter F."/>
            <person name="Albersmeier A."/>
            <person name="Kalinowski J."/>
            <person name="Ruckert C."/>
        </authorList>
    </citation>
    <scope>NUCLEOTIDE SEQUENCE</scope>
    <source>
        <strain evidence="3">VKM Ac-2007</strain>
    </source>
</reference>
<organism evidence="3 4">
    <name type="scientific">Streptosporangium carneum</name>
    <dbReference type="NCBI Taxonomy" id="47481"/>
    <lineage>
        <taxon>Bacteria</taxon>
        <taxon>Bacillati</taxon>
        <taxon>Actinomycetota</taxon>
        <taxon>Actinomycetes</taxon>
        <taxon>Streptosporangiales</taxon>
        <taxon>Streptosporangiaceae</taxon>
        <taxon>Streptosporangium</taxon>
    </lineage>
</organism>
<evidence type="ECO:0000313" key="4">
    <source>
        <dbReference type="Proteomes" id="UP001143474"/>
    </source>
</evidence>
<keyword evidence="1" id="KW-0732">Signal</keyword>
<sequence>MSRSLITALAVAAALTTTVAGPAAATPVRTPRVTSDVTLPAPSLAAFEPGIVKDDRGVKLGGVGSGLYPAERPGEYWMVTDRGPNGEPKVNGEKRRTFPVPEFAPAIVRVAVRHGVAKIVKTVPLRKSDGTPISGLSNQAGHDETPYGWDGVNQLSYDPNGLDTEDVVTDGRGGFWLVEEYAPSLVHVAADGHILARHVPKGLGLTGAGYPVHETLPAIFATRQQNRGFEALGVSHAERALYLAVQSPLANPDKKTGKASSVARILRVDLRTGRPTGEWAYTMENVATFDPAAEQGDMKISALTVLRPGRLLLQERTDAVARLYTVDLRRATDLLGGVHDDPATTPSLEASTPADVTVAAKSLAVDLAAVPGLPGKIEGVAVLDPRTIAVANDNDFGVGSFGPDGRLIDSGVTSRILTIRLPRPLL</sequence>
<dbReference type="Pfam" id="PF13449">
    <property type="entry name" value="Phytase-like"/>
    <property type="match status" value="1"/>
</dbReference>
<dbReference type="InterPro" id="IPR027372">
    <property type="entry name" value="Phytase-like_dom"/>
</dbReference>
<feature type="domain" description="Phytase-like" evidence="2">
    <location>
        <begin position="60"/>
        <end position="396"/>
    </location>
</feature>
<dbReference type="AlphaFoldDB" id="A0A9W6MHW5"/>
<feature type="signal peptide" evidence="1">
    <location>
        <begin position="1"/>
        <end position="25"/>
    </location>
</feature>
<protein>
    <recommendedName>
        <fullName evidence="2">Phytase-like domain-containing protein</fullName>
    </recommendedName>
</protein>
<accession>A0A9W6MHW5</accession>
<dbReference type="Proteomes" id="UP001143474">
    <property type="component" value="Unassembled WGS sequence"/>
</dbReference>
<dbReference type="RefSeq" id="WP_271222853.1">
    <property type="nucleotide sequence ID" value="NZ_BAAAVD010000019.1"/>
</dbReference>